<dbReference type="Pfam" id="PF12456">
    <property type="entry name" value="hSac2"/>
    <property type="match status" value="1"/>
</dbReference>
<gene>
    <name evidence="5 6" type="primary">Tprg1</name>
</gene>
<dbReference type="InterPro" id="IPR040242">
    <property type="entry name" value="TPRG1-like"/>
</dbReference>
<dbReference type="RefSeq" id="XP_023556701.1">
    <property type="nucleotide sequence ID" value="XM_023700933.1"/>
</dbReference>
<dbReference type="GO" id="GO:0005737">
    <property type="term" value="C:cytoplasm"/>
    <property type="evidence" value="ECO:0007669"/>
    <property type="project" value="Ensembl"/>
</dbReference>
<reference evidence="5 6" key="1">
    <citation type="submission" date="2025-04" db="UniProtKB">
        <authorList>
            <consortium name="RefSeq"/>
        </authorList>
    </citation>
    <scope>IDENTIFICATION</scope>
</reference>
<evidence type="ECO:0000313" key="5">
    <source>
        <dbReference type="RefSeq" id="XP_004640954.1"/>
    </source>
</evidence>
<dbReference type="PROSITE" id="PS51791">
    <property type="entry name" value="HSAC2"/>
    <property type="match status" value="1"/>
</dbReference>
<evidence type="ECO:0000313" key="4">
    <source>
        <dbReference type="Proteomes" id="UP000515203"/>
    </source>
</evidence>
<dbReference type="GeneID" id="101575503"/>
<name>A0A6P3F8M2_OCTDE</name>
<evidence type="ECO:0000256" key="2">
    <source>
        <dbReference type="SAM" id="MobiDB-lite"/>
    </source>
</evidence>
<accession>A0A6P3F8M2</accession>
<dbReference type="AlphaFoldDB" id="A0A6P3F8M2"/>
<dbReference type="PANTHER" id="PTHR31108:SF6">
    <property type="entry name" value="TUMOR PROTEIN P63-REGULATED GENE 1 PROTEIN"/>
    <property type="match status" value="1"/>
</dbReference>
<evidence type="ECO:0000313" key="6">
    <source>
        <dbReference type="RefSeq" id="XP_023556701.1"/>
    </source>
</evidence>
<evidence type="ECO:0000256" key="1">
    <source>
        <dbReference type="ARBA" id="ARBA00009163"/>
    </source>
</evidence>
<feature type="region of interest" description="Disordered" evidence="2">
    <location>
        <begin position="1"/>
        <end position="45"/>
    </location>
</feature>
<organism evidence="4 5">
    <name type="scientific">Octodon degus</name>
    <name type="common">Degu</name>
    <name type="synonym">Sciurus degus</name>
    <dbReference type="NCBI Taxonomy" id="10160"/>
    <lineage>
        <taxon>Eukaryota</taxon>
        <taxon>Metazoa</taxon>
        <taxon>Chordata</taxon>
        <taxon>Craniata</taxon>
        <taxon>Vertebrata</taxon>
        <taxon>Euteleostomi</taxon>
        <taxon>Mammalia</taxon>
        <taxon>Eutheria</taxon>
        <taxon>Euarchontoglires</taxon>
        <taxon>Glires</taxon>
        <taxon>Rodentia</taxon>
        <taxon>Hystricomorpha</taxon>
        <taxon>Octodontidae</taxon>
        <taxon>Octodon</taxon>
    </lineage>
</organism>
<dbReference type="GeneTree" id="ENSGT00390000001652"/>
<dbReference type="OrthoDB" id="10012704at2759"/>
<protein>
    <submittedName>
        <fullName evidence="5 6">Tumor protein p63-regulated gene 1 protein</fullName>
    </submittedName>
</protein>
<comment type="similarity">
    <text evidence="1">Belongs to the TPRG1 family.</text>
</comment>
<keyword evidence="4" id="KW-1185">Reference proteome</keyword>
<proteinExistence type="inferred from homology"/>
<dbReference type="PANTHER" id="PTHR31108">
    <property type="entry name" value="TUMOR PROTEIN P63-REGULATED GENE 1-LIKE PROTEIN"/>
    <property type="match status" value="1"/>
</dbReference>
<dbReference type="OMA" id="FIMLNCE"/>
<feature type="domain" description="HSac2" evidence="3">
    <location>
        <begin position="73"/>
        <end position="260"/>
    </location>
</feature>
<dbReference type="InterPro" id="IPR034753">
    <property type="entry name" value="hSac2"/>
</dbReference>
<dbReference type="CTD" id="285386"/>
<dbReference type="Proteomes" id="UP000515203">
    <property type="component" value="Unplaced"/>
</dbReference>
<evidence type="ECO:0000259" key="3">
    <source>
        <dbReference type="PROSITE" id="PS51791"/>
    </source>
</evidence>
<dbReference type="InterPro" id="IPR022158">
    <property type="entry name" value="Inositol_phosphatase"/>
</dbReference>
<dbReference type="RefSeq" id="XP_004640954.1">
    <property type="nucleotide sequence ID" value="XM_004640897.2"/>
</dbReference>
<sequence>MSTIGSFEGFQPVSLNQEGEDQPSETEHLSVEEEEDPGNGQKLGQISRQLSVTKSTLYPNPYHKPYISRTYFATRPGAIETAVEDLKGHISETVGETIQAFWLLTQIDHWNNEKERMLLLTDKTLFICKYDFIMLSCVQLQQIPLSAIYHVCLGKFAFPKMSLDKRPGEGLRIYWGSAEEQSLWSRWNPWSTDIPYATFTEHPMVYTSEKFLKICKLSGFTSKLVPAIQNAQKNSTASGREKRLTVLTQPILIETYTGLMSFIGNRNKLGYSLARGSIGF</sequence>